<feature type="compositionally biased region" description="Basic and acidic residues" evidence="1">
    <location>
        <begin position="1"/>
        <end position="10"/>
    </location>
</feature>
<dbReference type="PATRIC" id="fig|1938.3.peg.5844"/>
<feature type="region of interest" description="Disordered" evidence="1">
    <location>
        <begin position="1"/>
        <end position="52"/>
    </location>
</feature>
<reference evidence="3 4" key="1">
    <citation type="submission" date="2015-06" db="EMBL/GenBank/DDBJ databases">
        <authorList>
            <person name="Ju K.-S."/>
            <person name="Doroghazi J.R."/>
            <person name="Metcalf W.W."/>
        </authorList>
    </citation>
    <scope>NUCLEOTIDE SEQUENCE [LARGE SCALE GENOMIC DNA]</scope>
    <source>
        <strain evidence="3 4">NRRL 3414</strain>
    </source>
</reference>
<dbReference type="Proteomes" id="UP000037432">
    <property type="component" value="Unassembled WGS sequence"/>
</dbReference>
<evidence type="ECO:0000256" key="1">
    <source>
        <dbReference type="SAM" id="MobiDB-lite"/>
    </source>
</evidence>
<keyword evidence="2" id="KW-1133">Transmembrane helix</keyword>
<evidence type="ECO:0000256" key="2">
    <source>
        <dbReference type="SAM" id="Phobius"/>
    </source>
</evidence>
<accession>A0A0J7Z567</accession>
<proteinExistence type="predicted"/>
<dbReference type="AlphaFoldDB" id="A0A0J7Z567"/>
<evidence type="ECO:0000313" key="4">
    <source>
        <dbReference type="Proteomes" id="UP000037432"/>
    </source>
</evidence>
<dbReference type="EMBL" id="LFNT01000046">
    <property type="protein sequence ID" value="KMS70657.1"/>
    <property type="molecule type" value="Genomic_DNA"/>
</dbReference>
<feature type="transmembrane region" description="Helical" evidence="2">
    <location>
        <begin position="58"/>
        <end position="78"/>
    </location>
</feature>
<sequence>MTTHGRERGGEQVQMQVPTGEGDPISPGLDELRASFPRQSDPGFARQRSQQARSARGGLMAAGALVALVCLFVIMGRLGSGTQAGVGTVVYGLSLVSAGLGVELARRGRTRLAMMAIILAAAGASLADALP</sequence>
<name>A0A0J7Z567_STRVR</name>
<gene>
    <name evidence="3" type="ORF">ACM01_30755</name>
</gene>
<comment type="caution">
    <text evidence="3">The sequence shown here is derived from an EMBL/GenBank/DDBJ whole genome shotgun (WGS) entry which is preliminary data.</text>
</comment>
<feature type="transmembrane region" description="Helical" evidence="2">
    <location>
        <begin position="84"/>
        <end position="105"/>
    </location>
</feature>
<protein>
    <submittedName>
        <fullName evidence="3">Uncharacterized protein</fullName>
    </submittedName>
</protein>
<keyword evidence="2" id="KW-0472">Membrane</keyword>
<keyword evidence="2" id="KW-0812">Transmembrane</keyword>
<organism evidence="3 4">
    <name type="scientific">Streptomyces viridochromogenes</name>
    <dbReference type="NCBI Taxonomy" id="1938"/>
    <lineage>
        <taxon>Bacteria</taxon>
        <taxon>Bacillati</taxon>
        <taxon>Actinomycetota</taxon>
        <taxon>Actinomycetes</taxon>
        <taxon>Kitasatosporales</taxon>
        <taxon>Streptomycetaceae</taxon>
        <taxon>Streptomyces</taxon>
    </lineage>
</organism>
<evidence type="ECO:0000313" key="3">
    <source>
        <dbReference type="EMBL" id="KMS70657.1"/>
    </source>
</evidence>